<dbReference type="RefSeq" id="WP_389217326.1">
    <property type="nucleotide sequence ID" value="NZ_JBIACJ010000003.1"/>
</dbReference>
<protein>
    <submittedName>
        <fullName evidence="3">GyrI-like domain-containing protein</fullName>
    </submittedName>
</protein>
<keyword evidence="4" id="KW-1185">Reference proteome</keyword>
<comment type="caution">
    <text evidence="3">The sequence shown here is derived from an EMBL/GenBank/DDBJ whole genome shotgun (WGS) entry which is preliminary data.</text>
</comment>
<keyword evidence="1" id="KW-0812">Transmembrane</keyword>
<evidence type="ECO:0000259" key="2">
    <source>
        <dbReference type="Pfam" id="PF06445"/>
    </source>
</evidence>
<proteinExistence type="predicted"/>
<dbReference type="PROSITE" id="PS51257">
    <property type="entry name" value="PROKAR_LIPOPROTEIN"/>
    <property type="match status" value="1"/>
</dbReference>
<evidence type="ECO:0000313" key="4">
    <source>
        <dbReference type="Proteomes" id="UP001601058"/>
    </source>
</evidence>
<sequence length="90" mass="10544">MKRVIPSLIILFFIVLIITMYVGIISCFWVSVEVKEYEDIPMDMVTQTIPPQRYAVLRRIGANSKIVEAYNDLHKWIEDNNFVRIKINGI</sequence>
<dbReference type="InterPro" id="IPR011256">
    <property type="entry name" value="Reg_factor_effector_dom_sf"/>
</dbReference>
<feature type="domain" description="GyrI-like small molecule binding" evidence="2">
    <location>
        <begin position="30"/>
        <end position="84"/>
    </location>
</feature>
<feature type="transmembrane region" description="Helical" evidence="1">
    <location>
        <begin position="7"/>
        <end position="32"/>
    </location>
</feature>
<keyword evidence="1" id="KW-1133">Transmembrane helix</keyword>
<dbReference type="Proteomes" id="UP001601058">
    <property type="component" value="Unassembled WGS sequence"/>
</dbReference>
<evidence type="ECO:0000313" key="3">
    <source>
        <dbReference type="EMBL" id="MFE8696055.1"/>
    </source>
</evidence>
<organism evidence="3 4">
    <name type="scientific">Cytobacillus mangrovibacter</name>
    <dbReference type="NCBI Taxonomy" id="3299024"/>
    <lineage>
        <taxon>Bacteria</taxon>
        <taxon>Bacillati</taxon>
        <taxon>Bacillota</taxon>
        <taxon>Bacilli</taxon>
        <taxon>Bacillales</taxon>
        <taxon>Bacillaceae</taxon>
        <taxon>Cytobacillus</taxon>
    </lineage>
</organism>
<dbReference type="InterPro" id="IPR029442">
    <property type="entry name" value="GyrI-like"/>
</dbReference>
<reference evidence="3 4" key="1">
    <citation type="submission" date="2024-08" db="EMBL/GenBank/DDBJ databases">
        <title>Two novel Cytobacillus novel species.</title>
        <authorList>
            <person name="Liu G."/>
        </authorList>
    </citation>
    <scope>NUCLEOTIDE SEQUENCE [LARGE SCALE GENOMIC DNA]</scope>
    <source>
        <strain evidence="3 4">FJAT-53684</strain>
    </source>
</reference>
<dbReference type="SUPFAM" id="SSF55136">
    <property type="entry name" value="Probable bacterial effector-binding domain"/>
    <property type="match status" value="1"/>
</dbReference>
<accession>A0ABW6JVZ1</accession>
<dbReference type="Gene3D" id="3.20.80.10">
    <property type="entry name" value="Regulatory factor, effector binding domain"/>
    <property type="match status" value="1"/>
</dbReference>
<dbReference type="Pfam" id="PF06445">
    <property type="entry name" value="GyrI-like"/>
    <property type="match status" value="1"/>
</dbReference>
<dbReference type="EMBL" id="JBIACJ010000003">
    <property type="protein sequence ID" value="MFE8696055.1"/>
    <property type="molecule type" value="Genomic_DNA"/>
</dbReference>
<evidence type="ECO:0000256" key="1">
    <source>
        <dbReference type="SAM" id="Phobius"/>
    </source>
</evidence>
<gene>
    <name evidence="3" type="ORF">ACFYKT_06785</name>
</gene>
<keyword evidence="1" id="KW-0472">Membrane</keyword>
<name>A0ABW6JVZ1_9BACI</name>